<dbReference type="AlphaFoldDB" id="A0A6P9FBH4"/>
<evidence type="ECO:0000313" key="2">
    <source>
        <dbReference type="Proteomes" id="UP000515165"/>
    </source>
</evidence>
<name>A0A6P9FBH4_ZALCA</name>
<evidence type="ECO:0000313" key="3">
    <source>
        <dbReference type="RefSeq" id="XP_035582731.1"/>
    </source>
</evidence>
<keyword evidence="2" id="KW-1185">Reference proteome</keyword>
<sequence>MAWALGNALDSHLQESPRVSPPTGPRASRPVRALQGRGRHCSGPPGPGTHRGPGPGLGRPRFKPGRAVAPAPLTPGRELRWRRRLADVGGSQKTSRNQGKAGPQLLGDSPKNLPFRGPEPNLCRHACTRLGMAQLGQSSAPFGTLNFEQAVQKEKNKLMFILVVGYPRGKQYSVVVAGRVCVVEPTCFVVPEILKLLFCFRWPEFICGVYIQEP</sequence>
<dbReference type="RefSeq" id="XP_035582731.1">
    <property type="nucleotide sequence ID" value="XM_035726838.1"/>
</dbReference>
<gene>
    <name evidence="3" type="primary">LOC113920444</name>
</gene>
<dbReference type="Proteomes" id="UP000515165">
    <property type="component" value="Chromosome 3"/>
</dbReference>
<feature type="region of interest" description="Disordered" evidence="1">
    <location>
        <begin position="1"/>
        <end position="113"/>
    </location>
</feature>
<dbReference type="GeneID" id="113920444"/>
<dbReference type="KEGG" id="zca:113920444"/>
<accession>A0A6P9FBH4</accession>
<protein>
    <submittedName>
        <fullName evidence="3">Uncharacterized protein LOC113920444</fullName>
    </submittedName>
</protein>
<reference evidence="3" key="1">
    <citation type="submission" date="2025-08" db="UniProtKB">
        <authorList>
            <consortium name="RefSeq"/>
        </authorList>
    </citation>
    <scope>IDENTIFICATION</scope>
    <source>
        <tissue evidence="3">Blood</tissue>
    </source>
</reference>
<proteinExistence type="predicted"/>
<organism evidence="2 3">
    <name type="scientific">Zalophus californianus</name>
    <name type="common">California sealion</name>
    <dbReference type="NCBI Taxonomy" id="9704"/>
    <lineage>
        <taxon>Eukaryota</taxon>
        <taxon>Metazoa</taxon>
        <taxon>Chordata</taxon>
        <taxon>Craniata</taxon>
        <taxon>Vertebrata</taxon>
        <taxon>Euteleostomi</taxon>
        <taxon>Mammalia</taxon>
        <taxon>Eutheria</taxon>
        <taxon>Laurasiatheria</taxon>
        <taxon>Carnivora</taxon>
        <taxon>Caniformia</taxon>
        <taxon>Pinnipedia</taxon>
        <taxon>Otariidae</taxon>
        <taxon>Zalophus</taxon>
    </lineage>
</organism>
<evidence type="ECO:0000256" key="1">
    <source>
        <dbReference type="SAM" id="MobiDB-lite"/>
    </source>
</evidence>